<evidence type="ECO:0000259" key="13">
    <source>
        <dbReference type="PROSITE" id="PS50902"/>
    </source>
</evidence>
<dbReference type="RefSeq" id="XP_030853099.1">
    <property type="nucleotide sequence ID" value="XM_030997239.1"/>
</dbReference>
<dbReference type="SUPFAM" id="SSF52218">
    <property type="entry name" value="Flavoproteins"/>
    <property type="match status" value="1"/>
</dbReference>
<comment type="cofactor">
    <cofactor evidence="2">
        <name>FAD</name>
        <dbReference type="ChEBI" id="CHEBI:57692"/>
    </cofactor>
</comment>
<evidence type="ECO:0000256" key="1">
    <source>
        <dbReference type="ARBA" id="ARBA00001917"/>
    </source>
</evidence>
<evidence type="ECO:0000256" key="6">
    <source>
        <dbReference type="ARBA" id="ARBA00022643"/>
    </source>
</evidence>
<dbReference type="FunFam" id="1.20.990.10:FF:000008">
    <property type="entry name" value="NADPH-dependent diflavin oxidoreductase 1"/>
    <property type="match status" value="1"/>
</dbReference>
<evidence type="ECO:0000256" key="10">
    <source>
        <dbReference type="ARBA" id="ARBA00052174"/>
    </source>
</evidence>
<name>A0A7M7PQU5_STRPU</name>
<evidence type="ECO:0000256" key="2">
    <source>
        <dbReference type="ARBA" id="ARBA00001974"/>
    </source>
</evidence>
<dbReference type="PROSITE" id="PS50902">
    <property type="entry name" value="FLAVODOXIN_LIKE"/>
    <property type="match status" value="1"/>
</dbReference>
<keyword evidence="6" id="KW-0288">FMN</keyword>
<evidence type="ECO:0000256" key="5">
    <source>
        <dbReference type="ARBA" id="ARBA00022630"/>
    </source>
</evidence>
<feature type="domain" description="Flavodoxin-like" evidence="13">
    <location>
        <begin position="6"/>
        <end position="150"/>
    </location>
</feature>
<evidence type="ECO:0000313" key="15">
    <source>
        <dbReference type="Proteomes" id="UP000007110"/>
    </source>
</evidence>
<dbReference type="InterPro" id="IPR029039">
    <property type="entry name" value="Flavoprotein-like_sf"/>
</dbReference>
<dbReference type="Gene3D" id="3.40.50.360">
    <property type="match status" value="1"/>
</dbReference>
<evidence type="ECO:0000256" key="8">
    <source>
        <dbReference type="ARBA" id="ARBA00022857"/>
    </source>
</evidence>
<dbReference type="InterPro" id="IPR003097">
    <property type="entry name" value="CysJ-like_FAD-binding"/>
</dbReference>
<reference evidence="14" key="2">
    <citation type="submission" date="2021-01" db="UniProtKB">
        <authorList>
            <consortium name="EnsemblMetazoa"/>
        </authorList>
    </citation>
    <scope>IDENTIFICATION</scope>
</reference>
<keyword evidence="7" id="KW-0274">FAD</keyword>
<evidence type="ECO:0000256" key="12">
    <source>
        <dbReference type="ARBA" id="ARBA00063044"/>
    </source>
</evidence>
<keyword evidence="4" id="KW-0963">Cytoplasm</keyword>
<organism evidence="14 15">
    <name type="scientific">Strongylocentrotus purpuratus</name>
    <name type="common">Purple sea urchin</name>
    <dbReference type="NCBI Taxonomy" id="7668"/>
    <lineage>
        <taxon>Eukaryota</taxon>
        <taxon>Metazoa</taxon>
        <taxon>Echinodermata</taxon>
        <taxon>Eleutherozoa</taxon>
        <taxon>Echinozoa</taxon>
        <taxon>Echinoidea</taxon>
        <taxon>Euechinoidea</taxon>
        <taxon>Echinacea</taxon>
        <taxon>Camarodonta</taxon>
        <taxon>Echinidea</taxon>
        <taxon>Strongylocentrotidae</taxon>
        <taxon>Strongylocentrotus</taxon>
    </lineage>
</organism>
<dbReference type="InterPro" id="IPR001094">
    <property type="entry name" value="Flavdoxin-like"/>
</dbReference>
<dbReference type="OMA" id="NIETWAY"/>
<dbReference type="Pfam" id="PF00667">
    <property type="entry name" value="FAD_binding_1"/>
    <property type="match status" value="1"/>
</dbReference>
<comment type="subunit">
    <text evidence="12">Interacts with CIAPIN1; as part of the cytosolic iron-sulfur (Fe-S) protein assembly (CIA) machinery. Interacts with DCPS.</text>
</comment>
<comment type="catalytic activity">
    <reaction evidence="10">
        <text>2 oxidized [2Fe-2S]-[protein] + NADPH = 2 reduced [2Fe-2S]-[protein] + NADP(+) + H(+)</text>
        <dbReference type="Rhea" id="RHEA:67716"/>
        <dbReference type="Rhea" id="RHEA-COMP:17327"/>
        <dbReference type="Rhea" id="RHEA-COMP:17328"/>
        <dbReference type="ChEBI" id="CHEBI:15378"/>
        <dbReference type="ChEBI" id="CHEBI:33737"/>
        <dbReference type="ChEBI" id="CHEBI:33738"/>
        <dbReference type="ChEBI" id="CHEBI:57783"/>
        <dbReference type="ChEBI" id="CHEBI:58349"/>
    </reaction>
    <physiologicalReaction direction="left-to-right" evidence="10">
        <dbReference type="Rhea" id="RHEA:67717"/>
    </physiologicalReaction>
</comment>
<dbReference type="CTD" id="27158"/>
<dbReference type="AlphaFoldDB" id="A0A7M7PQU5"/>
<keyword evidence="15" id="KW-1185">Reference proteome</keyword>
<dbReference type="InterPro" id="IPR023173">
    <property type="entry name" value="NADPH_Cyt_P450_Rdtase_alpha"/>
</dbReference>
<dbReference type="GeneID" id="575141"/>
<reference evidence="15" key="1">
    <citation type="submission" date="2015-02" db="EMBL/GenBank/DDBJ databases">
        <title>Genome sequencing for Strongylocentrotus purpuratus.</title>
        <authorList>
            <person name="Murali S."/>
            <person name="Liu Y."/>
            <person name="Vee V."/>
            <person name="English A."/>
            <person name="Wang M."/>
            <person name="Skinner E."/>
            <person name="Han Y."/>
            <person name="Muzny D.M."/>
            <person name="Worley K.C."/>
            <person name="Gibbs R.A."/>
        </authorList>
    </citation>
    <scope>NUCLEOTIDE SEQUENCE</scope>
</reference>
<dbReference type="Pfam" id="PF00258">
    <property type="entry name" value="Flavodoxin_1"/>
    <property type="match status" value="1"/>
</dbReference>
<dbReference type="GO" id="GO:0016226">
    <property type="term" value="P:iron-sulfur cluster assembly"/>
    <property type="evidence" value="ECO:0007669"/>
    <property type="project" value="UniProtKB-ARBA"/>
</dbReference>
<dbReference type="EnsemblMetazoa" id="XM_030997239">
    <property type="protein sequence ID" value="XP_030853099"/>
    <property type="gene ID" value="LOC575141"/>
</dbReference>
<accession>A0A7M7PQU5</accession>
<evidence type="ECO:0000256" key="9">
    <source>
        <dbReference type="ARBA" id="ARBA00023002"/>
    </source>
</evidence>
<proteinExistence type="predicted"/>
<evidence type="ECO:0000256" key="11">
    <source>
        <dbReference type="ARBA" id="ARBA00059862"/>
    </source>
</evidence>
<dbReference type="FunFam" id="3.40.50.360:FF:000015">
    <property type="entry name" value="NADPH-dependent diflavin oxidoreductase 1"/>
    <property type="match status" value="1"/>
</dbReference>
<dbReference type="PRINTS" id="PR00369">
    <property type="entry name" value="FLAVODOXIN"/>
</dbReference>
<protein>
    <recommendedName>
        <fullName evidence="13">Flavodoxin-like domain-containing protein</fullName>
    </recommendedName>
</protein>
<comment type="function">
    <text evidence="11">NADPH-dependent reductase which is a central component of the cytosolic iron-sulfur (Fe-S) protein assembly (CIA) machinery. Transfers electrons from NADPH via its FAD and FMN prosthetic groups to the [2Fe-2S] cluster of CIAPIN1, another key component of the CIA machinery. In turn, this reduced cluster provides electrons for assembly of cytosolic iron-sulfur cluster proteins. It can also reduce the [2Fe-2S] cluster of CISD1 and activate this protein implicated in Fe/S cluster repair. In vitro can fully activate methionine synthase/MTR in the presence of soluble cytochrome b5/CYB5A.</text>
</comment>
<dbReference type="FunCoup" id="A0A7M7PQU5">
    <property type="interactions" value="1450"/>
</dbReference>
<comment type="subcellular location">
    <subcellularLocation>
        <location evidence="3">Cytoplasm</location>
    </subcellularLocation>
</comment>
<dbReference type="InterPro" id="IPR017938">
    <property type="entry name" value="Riboflavin_synthase-like_b-brl"/>
</dbReference>
<keyword evidence="8" id="KW-0521">NADP</keyword>
<dbReference type="PANTHER" id="PTHR19384">
    <property type="entry name" value="NITRIC OXIDE SYNTHASE-RELATED"/>
    <property type="match status" value="1"/>
</dbReference>
<keyword evidence="9" id="KW-0560">Oxidoreductase</keyword>
<dbReference type="SUPFAM" id="SSF63380">
    <property type="entry name" value="Riboflavin synthase domain-like"/>
    <property type="match status" value="1"/>
</dbReference>
<dbReference type="GO" id="GO:0005634">
    <property type="term" value="C:nucleus"/>
    <property type="evidence" value="ECO:0007669"/>
    <property type="project" value="UniProtKB-ARBA"/>
</dbReference>
<keyword evidence="5" id="KW-0285">Flavoprotein</keyword>
<dbReference type="PANTHER" id="PTHR19384:SF10">
    <property type="entry name" value="NADPH-DEPENDENT DIFLAVIN OXIDOREDUCTASE 1"/>
    <property type="match status" value="1"/>
</dbReference>
<dbReference type="GO" id="GO:0010181">
    <property type="term" value="F:FMN binding"/>
    <property type="evidence" value="ECO:0007669"/>
    <property type="project" value="InterPro"/>
</dbReference>
<dbReference type="Gene3D" id="1.20.990.10">
    <property type="entry name" value="NADPH-cytochrome p450 Reductase, Chain A, domain 3"/>
    <property type="match status" value="1"/>
</dbReference>
<sequence>MAERRVVILYGSQTGTAQDVAERIGREAKRRHLAARVLPSDSYSIASLIQEELVIFVLATTGQGDEPDNMKKFWRFIMRKDLPGDSLNQLKFSVLGLGDSSYPKFNYVAKKLFRRLIQLGASDLIPLGLGDDQHELGPDAVIDPWLTSLWKEVLSLYPLPSGLEIIPAHVCPPARYNVRFIESMENGFMKDIADTPIVEPRSSVAPNNLCPFHAKMVANERLTAPDHFQDVRLVKLDVQESNIKYSPGDVLMIQPRNLTSSVDAFLQNMNLDPDQMITISQGDPDVPLPPSWLLPPTCSIRYLATNYLDINSIPRRSFFEMLAHHARNELEREKFQEFDSAEGQQELYTYCNRPRRTILETLQDFPHVSSTIPLQYLLDVIPAIQPRAFSIASSPKVCLS</sequence>
<dbReference type="KEGG" id="spu:575141"/>
<dbReference type="InterPro" id="IPR008254">
    <property type="entry name" value="Flavodoxin/NO_synth"/>
</dbReference>
<comment type="cofactor">
    <cofactor evidence="1">
        <name>FMN</name>
        <dbReference type="ChEBI" id="CHEBI:58210"/>
    </cofactor>
</comment>
<dbReference type="InParanoid" id="A0A7M7PQU5"/>
<evidence type="ECO:0000313" key="14">
    <source>
        <dbReference type="EnsemblMetazoa" id="XP_030853099"/>
    </source>
</evidence>
<evidence type="ECO:0000256" key="3">
    <source>
        <dbReference type="ARBA" id="ARBA00004496"/>
    </source>
</evidence>
<dbReference type="GO" id="GO:0005829">
    <property type="term" value="C:cytosol"/>
    <property type="evidence" value="ECO:0007669"/>
    <property type="project" value="UniProtKB-ARBA"/>
</dbReference>
<dbReference type="Proteomes" id="UP000007110">
    <property type="component" value="Unassembled WGS sequence"/>
</dbReference>
<dbReference type="Gene3D" id="2.40.30.10">
    <property type="entry name" value="Translation factors"/>
    <property type="match status" value="1"/>
</dbReference>
<evidence type="ECO:0000256" key="4">
    <source>
        <dbReference type="ARBA" id="ARBA00022490"/>
    </source>
</evidence>
<evidence type="ECO:0000256" key="7">
    <source>
        <dbReference type="ARBA" id="ARBA00022827"/>
    </source>
</evidence>
<dbReference type="OrthoDB" id="1856718at2759"/>
<dbReference type="GO" id="GO:0016651">
    <property type="term" value="F:oxidoreductase activity, acting on NAD(P)H"/>
    <property type="evidence" value="ECO:0007669"/>
    <property type="project" value="UniProtKB-ARBA"/>
</dbReference>